<dbReference type="InterPro" id="IPR032675">
    <property type="entry name" value="LRR_dom_sf"/>
</dbReference>
<keyword evidence="2" id="KW-1185">Reference proteome</keyword>
<dbReference type="SUPFAM" id="SSF52047">
    <property type="entry name" value="RNI-like"/>
    <property type="match status" value="1"/>
</dbReference>
<accession>A0A9N9NL50</accession>
<dbReference type="EMBL" id="CAJVPV010031843">
    <property type="protein sequence ID" value="CAG8743628.1"/>
    <property type="molecule type" value="Genomic_DNA"/>
</dbReference>
<comment type="caution">
    <text evidence="1">The sequence shown here is derived from an EMBL/GenBank/DDBJ whole genome shotgun (WGS) entry which is preliminary data.</text>
</comment>
<name>A0A9N9NL50_9GLOM</name>
<reference evidence="1" key="1">
    <citation type="submission" date="2021-06" db="EMBL/GenBank/DDBJ databases">
        <authorList>
            <person name="Kallberg Y."/>
            <person name="Tangrot J."/>
            <person name="Rosling A."/>
        </authorList>
    </citation>
    <scope>NUCLEOTIDE SEQUENCE</scope>
    <source>
        <strain evidence="1">CL551</strain>
    </source>
</reference>
<dbReference type="Gene3D" id="3.80.10.10">
    <property type="entry name" value="Ribonuclease Inhibitor"/>
    <property type="match status" value="1"/>
</dbReference>
<proteinExistence type="predicted"/>
<feature type="non-terminal residue" evidence="1">
    <location>
        <position position="515"/>
    </location>
</feature>
<organism evidence="1 2">
    <name type="scientific">Acaulospora morrowiae</name>
    <dbReference type="NCBI Taxonomy" id="94023"/>
    <lineage>
        <taxon>Eukaryota</taxon>
        <taxon>Fungi</taxon>
        <taxon>Fungi incertae sedis</taxon>
        <taxon>Mucoromycota</taxon>
        <taxon>Glomeromycotina</taxon>
        <taxon>Glomeromycetes</taxon>
        <taxon>Diversisporales</taxon>
        <taxon>Acaulosporaceae</taxon>
        <taxon>Acaulospora</taxon>
    </lineage>
</organism>
<evidence type="ECO:0000313" key="1">
    <source>
        <dbReference type="EMBL" id="CAG8743628.1"/>
    </source>
</evidence>
<gene>
    <name evidence="1" type="ORF">AMORRO_LOCUS14886</name>
</gene>
<dbReference type="Proteomes" id="UP000789342">
    <property type="component" value="Unassembled WGS sequence"/>
</dbReference>
<evidence type="ECO:0000313" key="2">
    <source>
        <dbReference type="Proteomes" id="UP000789342"/>
    </source>
</evidence>
<dbReference type="AlphaFoldDB" id="A0A9N9NL50"/>
<protein>
    <submittedName>
        <fullName evidence="1">9247_t:CDS:1</fullName>
    </submittedName>
</protein>
<sequence>YINTANNRDIFMNNYCIFGSYRIRREMVVQITTDCVEEILKFLANDVKTLHSCLLVNRSWCRLTVPILWCNPWKYKSEIGEEKFNQTMTMILLSFIPADTREMLRQHYRNAVIDFPPARTPLFEYTSYCQYLPRCDIRQLWNEIEKRNGLAYSIPDYVRYFYIKHIYKMFINSSSNLKHLELPQHMRLIDFLGCREGLSQLHVLECNANHDSASFFEIAEICRNLQKLIVDCDQDNEGLAMLIRKQHGLEYLEIASLEGCECPIIGVALKSQGATLAHIRLGFLACISPSLLCSFVNLKTLQFDLIDLGASYVKEILENANFPYLEILDIFGINCEVHINLFTRLIEQTQSTLQRLYWNEVTKPSEDDLRLYLEVIAHNCPNMKFITIPYMNQMIDLFGEMLVSCQRLEGIKMVVFEAVDEISVFHVLGMKASKKVTLINLSEGWWFSHSNLEEFFSLWRGRKPMTFICPKVTMQDQEEIIEVVQKYLREGVIKEFIDIAFDMNHIRWIKDSWRI</sequence>
<dbReference type="OrthoDB" id="2318387at2759"/>
<feature type="non-terminal residue" evidence="1">
    <location>
        <position position="1"/>
    </location>
</feature>